<dbReference type="PANTHER" id="PTHR28637">
    <property type="entry name" value="DNA REPLICATION FACTOR CDT1"/>
    <property type="match status" value="1"/>
</dbReference>
<dbReference type="GO" id="GO:0030174">
    <property type="term" value="P:regulation of DNA-templated DNA replication initiation"/>
    <property type="evidence" value="ECO:0007669"/>
    <property type="project" value="Ensembl"/>
</dbReference>
<gene>
    <name evidence="5" type="primary">CDT1</name>
</gene>
<dbReference type="GO" id="GO:0003682">
    <property type="term" value="F:chromatin binding"/>
    <property type="evidence" value="ECO:0007669"/>
    <property type="project" value="Ensembl"/>
</dbReference>
<dbReference type="Pfam" id="PF08839">
    <property type="entry name" value="CDT1"/>
    <property type="match status" value="1"/>
</dbReference>
<feature type="domain" description="CDT1 Geminin-binding" evidence="4">
    <location>
        <begin position="97"/>
        <end position="260"/>
    </location>
</feature>
<dbReference type="GeneTree" id="ENSGT00390000012337"/>
<dbReference type="InterPro" id="IPR036390">
    <property type="entry name" value="WH_DNA-bd_sf"/>
</dbReference>
<feature type="region of interest" description="Disordered" evidence="3">
    <location>
        <begin position="58"/>
        <end position="77"/>
    </location>
</feature>
<dbReference type="Proteomes" id="UP000694559">
    <property type="component" value="Unplaced"/>
</dbReference>
<name>A0A8C6XHD5_NAJNA</name>
<dbReference type="Gene3D" id="1.10.10.1420">
    <property type="entry name" value="DNA replication factor Cdt1, C-terminal WH domain"/>
    <property type="match status" value="1"/>
</dbReference>
<evidence type="ECO:0000256" key="1">
    <source>
        <dbReference type="ARBA" id="ARBA00008356"/>
    </source>
</evidence>
<evidence type="ECO:0000313" key="5">
    <source>
        <dbReference type="Ensembl" id="ENSNNAP00000014352.1"/>
    </source>
</evidence>
<evidence type="ECO:0000256" key="3">
    <source>
        <dbReference type="SAM" id="MobiDB-lite"/>
    </source>
</evidence>
<dbReference type="GO" id="GO:2000105">
    <property type="term" value="P:positive regulation of DNA-templated DNA replication"/>
    <property type="evidence" value="ECO:0007669"/>
    <property type="project" value="Ensembl"/>
</dbReference>
<keyword evidence="2" id="KW-0131">Cell cycle</keyword>
<protein>
    <submittedName>
        <fullName evidence="5">Chromatin licensing and DNA replication factor 1</fullName>
    </submittedName>
</protein>
<dbReference type="InterPro" id="IPR038090">
    <property type="entry name" value="Cdt1_C_WH_dom_sf"/>
</dbReference>
<sequence length="450" mass="50751">SAQDAPQKQLLELKGHLGKIHSLVQKIKGGTANLESDGDLKGRLKRARLLESQIRQRKLSPKEGRKELEPPAETSEKVPAYQRFHTLAQDVPPGLLLPYKYKVLAEMFRSTDTIVAMMFNRLEAVTFAKVKQGVQEMTRKRFEERHLGQIKTVYPGSYVLRQERNIPTFGGPGKQGTYQLTIEPELGTGGSGQEKLTASRLMERRSTFCKNLMARVKEHHKAFLASLDPPMAIAEDELTRWHPRFPVDEVPEVVPAELPQPPHVDRVATAQEVLAKAQGMLTPKMEKALTNLALRTAGGGSPSTPQPPRPALPGTPNSLRGVSQSLVERVRAKEAQKLQALMTRNPQQEQRLAMLGRLPEMARILRNVFVAEKKQALSMELACQRMTDSYQALMPTGEMEKHLHLFAELLPDWVRILAIRQENYLKLDKAMDLNIVTERLTARKREEEKL</sequence>
<reference evidence="5" key="1">
    <citation type="submission" date="2025-08" db="UniProtKB">
        <authorList>
            <consortium name="Ensembl"/>
        </authorList>
    </citation>
    <scope>IDENTIFICATION</scope>
</reference>
<dbReference type="CDD" id="cd08674">
    <property type="entry name" value="Cdt1_m"/>
    <property type="match status" value="1"/>
</dbReference>
<dbReference type="GO" id="GO:0072708">
    <property type="term" value="P:response to sorbitol"/>
    <property type="evidence" value="ECO:0007669"/>
    <property type="project" value="Ensembl"/>
</dbReference>
<dbReference type="OMA" id="CFRQERN"/>
<organism evidence="5 6">
    <name type="scientific">Naja naja</name>
    <name type="common">Indian cobra</name>
    <dbReference type="NCBI Taxonomy" id="35670"/>
    <lineage>
        <taxon>Eukaryota</taxon>
        <taxon>Metazoa</taxon>
        <taxon>Chordata</taxon>
        <taxon>Craniata</taxon>
        <taxon>Vertebrata</taxon>
        <taxon>Euteleostomi</taxon>
        <taxon>Lepidosauria</taxon>
        <taxon>Squamata</taxon>
        <taxon>Bifurcata</taxon>
        <taxon>Unidentata</taxon>
        <taxon>Episquamata</taxon>
        <taxon>Toxicofera</taxon>
        <taxon>Serpentes</taxon>
        <taxon>Colubroidea</taxon>
        <taxon>Elapidae</taxon>
        <taxon>Elapinae</taxon>
        <taxon>Naja</taxon>
    </lineage>
</organism>
<dbReference type="GO" id="GO:0000076">
    <property type="term" value="P:DNA replication checkpoint signaling"/>
    <property type="evidence" value="ECO:0007669"/>
    <property type="project" value="Ensembl"/>
</dbReference>
<proteinExistence type="inferred from homology"/>
<dbReference type="InterPro" id="IPR014939">
    <property type="entry name" value="CDT1_Gemini-bd-like"/>
</dbReference>
<dbReference type="GO" id="GO:2000104">
    <property type="term" value="P:negative regulation of DNA-templated DNA replication"/>
    <property type="evidence" value="ECO:0007669"/>
    <property type="project" value="Ensembl"/>
</dbReference>
<dbReference type="GO" id="GO:0070182">
    <property type="term" value="F:DNA polymerase binding"/>
    <property type="evidence" value="ECO:0007669"/>
    <property type="project" value="TreeGrafter"/>
</dbReference>
<keyword evidence="6" id="KW-1185">Reference proteome</keyword>
<dbReference type="GO" id="GO:0071163">
    <property type="term" value="P:DNA replication preinitiation complex assembly"/>
    <property type="evidence" value="ECO:0007669"/>
    <property type="project" value="Ensembl"/>
</dbReference>
<dbReference type="PANTHER" id="PTHR28637:SF1">
    <property type="entry name" value="DNA REPLICATION FACTOR CDT1"/>
    <property type="match status" value="1"/>
</dbReference>
<dbReference type="SUPFAM" id="SSF46785">
    <property type="entry name" value="Winged helix' DNA-binding domain"/>
    <property type="match status" value="1"/>
</dbReference>
<feature type="compositionally biased region" description="Pro residues" evidence="3">
    <location>
        <begin position="304"/>
        <end position="313"/>
    </location>
</feature>
<evidence type="ECO:0000313" key="6">
    <source>
        <dbReference type="Proteomes" id="UP000694559"/>
    </source>
</evidence>
<feature type="compositionally biased region" description="Basic and acidic residues" evidence="3">
    <location>
        <begin position="60"/>
        <end position="69"/>
    </location>
</feature>
<evidence type="ECO:0000256" key="2">
    <source>
        <dbReference type="ARBA" id="ARBA00023306"/>
    </source>
</evidence>
<dbReference type="GO" id="GO:0003677">
    <property type="term" value="F:DNA binding"/>
    <property type="evidence" value="ECO:0007669"/>
    <property type="project" value="Ensembl"/>
</dbReference>
<dbReference type="Pfam" id="PF16679">
    <property type="entry name" value="CDT1_C"/>
    <property type="match status" value="1"/>
</dbReference>
<feature type="region of interest" description="Disordered" evidence="3">
    <location>
        <begin position="295"/>
        <end position="320"/>
    </location>
</feature>
<dbReference type="CDD" id="cd08767">
    <property type="entry name" value="Cdt1_c"/>
    <property type="match status" value="1"/>
</dbReference>
<evidence type="ECO:0000259" key="4">
    <source>
        <dbReference type="SMART" id="SM01075"/>
    </source>
</evidence>
<dbReference type="GO" id="GO:0000776">
    <property type="term" value="C:kinetochore"/>
    <property type="evidence" value="ECO:0007669"/>
    <property type="project" value="Ensembl"/>
</dbReference>
<accession>A0A8C6XHD5</accession>
<dbReference type="InterPro" id="IPR045173">
    <property type="entry name" value="Cdt1"/>
</dbReference>
<dbReference type="GO" id="GO:0033262">
    <property type="term" value="P:regulation of nuclear cell cycle DNA replication"/>
    <property type="evidence" value="ECO:0007669"/>
    <property type="project" value="Ensembl"/>
</dbReference>
<dbReference type="OrthoDB" id="341730at2759"/>
<dbReference type="InterPro" id="IPR032054">
    <property type="entry name" value="Cdt1_C"/>
</dbReference>
<reference evidence="5" key="2">
    <citation type="submission" date="2025-09" db="UniProtKB">
        <authorList>
            <consortium name="Ensembl"/>
        </authorList>
    </citation>
    <scope>IDENTIFICATION</scope>
</reference>
<dbReference type="Ensembl" id="ENSNNAT00000015045.1">
    <property type="protein sequence ID" value="ENSNNAP00000014352.1"/>
    <property type="gene ID" value="ENSNNAG00000009626.1"/>
</dbReference>
<dbReference type="AlphaFoldDB" id="A0A8C6XHD5"/>
<comment type="similarity">
    <text evidence="1">Belongs to the Cdt1 family.</text>
</comment>
<dbReference type="GO" id="GO:0016604">
    <property type="term" value="C:nuclear body"/>
    <property type="evidence" value="ECO:0007669"/>
    <property type="project" value="Ensembl"/>
</dbReference>
<dbReference type="SMART" id="SM01075">
    <property type="entry name" value="CDT1"/>
    <property type="match status" value="1"/>
</dbReference>
<dbReference type="GO" id="GO:0051315">
    <property type="term" value="P:attachment of mitotic spindle microtubules to kinetochore"/>
    <property type="evidence" value="ECO:0007669"/>
    <property type="project" value="Ensembl"/>
</dbReference>